<dbReference type="InterPro" id="IPR036291">
    <property type="entry name" value="NAD(P)-bd_dom_sf"/>
</dbReference>
<accession>C3KNP8</accession>
<dbReference type="Gene3D" id="3.40.50.720">
    <property type="entry name" value="NAD(P)-binding Rossmann-like Domain"/>
    <property type="match status" value="1"/>
</dbReference>
<organism evidence="12 13">
    <name type="scientific">Sinorhizobium fredii (strain NBRC 101917 / NGR234)</name>
    <dbReference type="NCBI Taxonomy" id="394"/>
    <lineage>
        <taxon>Bacteria</taxon>
        <taxon>Pseudomonadati</taxon>
        <taxon>Pseudomonadota</taxon>
        <taxon>Alphaproteobacteria</taxon>
        <taxon>Hyphomicrobiales</taxon>
        <taxon>Rhizobiaceae</taxon>
        <taxon>Sinorhizobium/Ensifer group</taxon>
        <taxon>Sinorhizobium</taxon>
    </lineage>
</organism>
<geneLocation type="plasmid" evidence="13">
    <name>sym pNGR234b</name>
</geneLocation>
<evidence type="ECO:0000256" key="2">
    <source>
        <dbReference type="ARBA" id="ARBA00023002"/>
    </source>
</evidence>
<dbReference type="PRINTS" id="PR00080">
    <property type="entry name" value="SDRFAMILY"/>
</dbReference>
<evidence type="ECO:0000256" key="3">
    <source>
        <dbReference type="ARBA" id="ARBA00043812"/>
    </source>
</evidence>
<sequence length="267" mass="28326">MTQKSKGTALITGASSGIGAIYADRLARRGYDLILVARNQSRLNELAKRLADETERAIEVVAADLGNKPDLGRVEQILRTDASITLLVNNAGVGATGPLLTSDVDKMEEMITLNVNALTRLTYAVVPGLVARGTGAIINIASIVGIAPEVLNGVYGASKAFVLAFTLSLQKELADRNIRIQAVLPGATATDFWDIAGTPLEHVPSEIVMPAEVMVDAALAGFDLGEQITIPSLPEAADWEAYEAARQTLMPNLSLRTPAARYRSAAF</sequence>
<evidence type="ECO:0000256" key="10">
    <source>
        <dbReference type="ARBA" id="ARBA00047274"/>
    </source>
</evidence>
<gene>
    <name evidence="12" type="ordered locus">NGR_b02400</name>
</gene>
<evidence type="ECO:0000256" key="6">
    <source>
        <dbReference type="ARBA" id="ARBA00044065"/>
    </source>
</evidence>
<evidence type="ECO:0000256" key="7">
    <source>
        <dbReference type="ARBA" id="ARBA00044271"/>
    </source>
</evidence>
<dbReference type="PANTHER" id="PTHR43086:SF3">
    <property type="entry name" value="NADP-DEPENDENT 3-HYDROXY ACID DEHYDROGENASE YDFG"/>
    <property type="match status" value="1"/>
</dbReference>
<comment type="catalytic activity">
    <reaction evidence="10">
        <text>3-hydroxypropanoate + NADP(+) = 3-oxopropanoate + NADPH + H(+)</text>
        <dbReference type="Rhea" id="RHEA:26438"/>
        <dbReference type="ChEBI" id="CHEBI:15378"/>
        <dbReference type="ChEBI" id="CHEBI:16510"/>
        <dbReference type="ChEBI" id="CHEBI:33190"/>
        <dbReference type="ChEBI" id="CHEBI:57783"/>
        <dbReference type="ChEBI" id="CHEBI:58349"/>
        <dbReference type="EC" id="1.1.1.298"/>
    </reaction>
</comment>
<dbReference type="Proteomes" id="UP000001054">
    <property type="component" value="Plasmid pNGR234b"/>
</dbReference>
<evidence type="ECO:0000256" key="8">
    <source>
        <dbReference type="ARBA" id="ARBA00044349"/>
    </source>
</evidence>
<keyword evidence="2" id="KW-0560">Oxidoreductase</keyword>
<protein>
    <recommendedName>
        <fullName evidence="6">NADP-dependent 3-hydroxy acid dehydrogenase YdfG</fullName>
        <ecNumber evidence="4">1.1.1.298</ecNumber>
        <ecNumber evidence="5">1.1.1.381</ecNumber>
    </recommendedName>
    <alternativeName>
        <fullName evidence="8">L-allo-threonine dehydrogenase</fullName>
    </alternativeName>
    <alternativeName>
        <fullName evidence="7">Malonic semialdehyde reductase</fullName>
    </alternativeName>
</protein>
<dbReference type="HOGENOM" id="CLU_010194_2_1_5"/>
<evidence type="ECO:0000256" key="1">
    <source>
        <dbReference type="ARBA" id="ARBA00006484"/>
    </source>
</evidence>
<dbReference type="OrthoDB" id="9810734at2"/>
<evidence type="ECO:0000256" key="9">
    <source>
        <dbReference type="ARBA" id="ARBA00045650"/>
    </source>
</evidence>
<comment type="function">
    <text evidence="9">NADP-dependent dehydrogenase with broad substrate specificity acting on 3-hydroxy acids. Catalyzes the NADP-dependent oxidation of L-allo-threonine to L-2-amino-3-keto-butyrate, which is spontaneously decarboxylated into aminoacetone. Also acts on D-threonine, L-serine, D-serine, D-3-hydroxyisobutyrate, L-3-hydroxyisobutyrate, D-glycerate and L-glycerate. Able to catalyze the reduction of the malonic semialdehyde to 3-hydroxypropionic acid. YdfG is apparently supplementing RutE, the presumed malonic semialdehyde reductase involved in pyrimidine degradation since both are able to detoxify malonic semialdehyde.</text>
</comment>
<evidence type="ECO:0000256" key="11">
    <source>
        <dbReference type="RuleBase" id="RU000363"/>
    </source>
</evidence>
<dbReference type="PRINTS" id="PR00081">
    <property type="entry name" value="GDHRDH"/>
</dbReference>
<dbReference type="KEGG" id="rhi:NGR_b02400"/>
<dbReference type="InterPro" id="IPR002347">
    <property type="entry name" value="SDR_fam"/>
</dbReference>
<dbReference type="RefSeq" id="WP_012706305.1">
    <property type="nucleotide sequence ID" value="NC_012586.1"/>
</dbReference>
<evidence type="ECO:0000256" key="4">
    <source>
        <dbReference type="ARBA" id="ARBA00044050"/>
    </source>
</evidence>
<dbReference type="SUPFAM" id="SSF51735">
    <property type="entry name" value="NAD(P)-binding Rossmann-fold domains"/>
    <property type="match status" value="1"/>
</dbReference>
<comment type="similarity">
    <text evidence="1 11">Belongs to the short-chain dehydrogenases/reductases (SDR) family.</text>
</comment>
<dbReference type="EC" id="1.1.1.298" evidence="4"/>
<keyword evidence="12" id="KW-0614">Plasmid</keyword>
<dbReference type="PATRIC" id="fig|394.7.peg.686"/>
<evidence type="ECO:0000313" key="13">
    <source>
        <dbReference type="Proteomes" id="UP000001054"/>
    </source>
</evidence>
<dbReference type="InterPro" id="IPR020904">
    <property type="entry name" value="Sc_DH/Rdtase_CS"/>
</dbReference>
<dbReference type="PIRSF" id="PIRSF000126">
    <property type="entry name" value="11-beta-HSD1"/>
    <property type="match status" value="1"/>
</dbReference>
<dbReference type="AlphaFoldDB" id="C3KNP8"/>
<dbReference type="EC" id="1.1.1.381" evidence="5"/>
<keyword evidence="13" id="KW-1185">Reference proteome</keyword>
<dbReference type="PANTHER" id="PTHR43086">
    <property type="entry name" value="VERY-LONG-CHAIN 3-OXOOACYL-COA REDUCTASE"/>
    <property type="match status" value="1"/>
</dbReference>
<evidence type="ECO:0000256" key="5">
    <source>
        <dbReference type="ARBA" id="ARBA00044059"/>
    </source>
</evidence>
<dbReference type="GO" id="GO:0035527">
    <property type="term" value="F:3-hydroxypropionate dehydrogenase (NADP+) activity"/>
    <property type="evidence" value="ECO:0007669"/>
    <property type="project" value="UniProtKB-EC"/>
</dbReference>
<evidence type="ECO:0000313" key="12">
    <source>
        <dbReference type="EMBL" id="ACP21706.1"/>
    </source>
</evidence>
<comment type="catalytic activity">
    <reaction evidence="3">
        <text>L-allo-threonine + NADP(+) = aminoacetone + CO2 + NADPH</text>
        <dbReference type="Rhea" id="RHEA:43524"/>
        <dbReference type="ChEBI" id="CHEBI:16526"/>
        <dbReference type="ChEBI" id="CHEBI:57783"/>
        <dbReference type="ChEBI" id="CHEBI:58320"/>
        <dbReference type="ChEBI" id="CHEBI:58349"/>
        <dbReference type="ChEBI" id="CHEBI:58585"/>
        <dbReference type="EC" id="1.1.1.381"/>
    </reaction>
</comment>
<dbReference type="EMBL" id="CP000874">
    <property type="protein sequence ID" value="ACP21706.1"/>
    <property type="molecule type" value="Genomic_DNA"/>
</dbReference>
<proteinExistence type="inferred from homology"/>
<dbReference type="Pfam" id="PF00106">
    <property type="entry name" value="adh_short"/>
    <property type="match status" value="1"/>
</dbReference>
<name>C3KNP8_SINFN</name>
<dbReference type="PROSITE" id="PS00061">
    <property type="entry name" value="ADH_SHORT"/>
    <property type="match status" value="1"/>
</dbReference>
<reference evidence="13" key="1">
    <citation type="journal article" date="2004" name="J. Bacteriol.">
        <title>An evolutionary hot spot: the pNGR234b replicon of Rhizobium sp. strain NGR234.</title>
        <authorList>
            <person name="Streit W.R."/>
            <person name="Schmitz R.A."/>
            <person name="Perret X."/>
            <person name="Staehelin C."/>
            <person name="Deakin W.J."/>
            <person name="Raasch C."/>
            <person name="Liesegang H."/>
            <person name="Broughton W.J."/>
        </authorList>
    </citation>
    <scope>NUCLEOTIDE SEQUENCE [LARGE SCALE GENOMIC DNA]</scope>
    <source>
        <strain evidence="13">NBRC 101917 / NGR234</strain>
    </source>
</reference>
<reference evidence="12 13" key="2">
    <citation type="journal article" date="2009" name="Appl. Environ. Microbiol.">
        <title>Rhizobium sp. strain NGR234 possesses a remarkable number of secretion systems.</title>
        <authorList>
            <person name="Schmeisser C."/>
            <person name="Liesegang H."/>
            <person name="Krysciak D."/>
            <person name="Bakkou N."/>
            <person name="Le Quere A."/>
            <person name="Wollherr A."/>
            <person name="Heinemeyer I."/>
            <person name="Morgenstern B."/>
            <person name="Pommerening-Roeser A."/>
            <person name="Flores M."/>
            <person name="Palacios R."/>
            <person name="Brenner S."/>
            <person name="Gottschalk G."/>
            <person name="Schmitz R.A."/>
            <person name="Broughton W.J."/>
            <person name="Perret X."/>
            <person name="Strittmatter A.W."/>
            <person name="Streit W.R."/>
        </authorList>
    </citation>
    <scope>NUCLEOTIDE SEQUENCE [LARGE SCALE GENOMIC DNA]</scope>
    <source>
        <strain evidence="13">NBRC 101917 / NGR234</strain>
    </source>
</reference>